<proteinExistence type="predicted"/>
<dbReference type="PANTHER" id="PTHR30386:SF19">
    <property type="entry name" value="MULTIDRUG EXPORT PROTEIN EMRA-RELATED"/>
    <property type="match status" value="1"/>
</dbReference>
<dbReference type="Gene3D" id="1.10.287.470">
    <property type="entry name" value="Helix hairpin bin"/>
    <property type="match status" value="1"/>
</dbReference>
<feature type="coiled-coil region" evidence="2">
    <location>
        <begin position="170"/>
        <end position="197"/>
    </location>
</feature>
<dbReference type="Proteomes" id="UP001418637">
    <property type="component" value="Unassembled WGS sequence"/>
</dbReference>
<evidence type="ECO:0000259" key="5">
    <source>
        <dbReference type="Pfam" id="PF25990"/>
    </source>
</evidence>
<dbReference type="Gene3D" id="2.40.50.100">
    <property type="match status" value="1"/>
</dbReference>
<feature type="coiled-coil region" evidence="2">
    <location>
        <begin position="111"/>
        <end position="138"/>
    </location>
</feature>
<dbReference type="InterPro" id="IPR058625">
    <property type="entry name" value="MdtA-like_BSH"/>
</dbReference>
<dbReference type="RefSeq" id="WP_346335702.1">
    <property type="nucleotide sequence ID" value="NZ_JBBYXI010000001.1"/>
</dbReference>
<gene>
    <name evidence="6" type="ORF">WJT86_01375</name>
</gene>
<accession>A0ABV0BFE8</accession>
<evidence type="ECO:0000256" key="1">
    <source>
        <dbReference type="ARBA" id="ARBA00004196"/>
    </source>
</evidence>
<keyword evidence="3" id="KW-1133">Transmembrane helix</keyword>
<reference evidence="6 7" key="1">
    <citation type="submission" date="2024-04" db="EMBL/GenBank/DDBJ databases">
        <title>A novel species isolated from cricket.</title>
        <authorList>
            <person name="Wang H.-C."/>
        </authorList>
    </citation>
    <scope>NUCLEOTIDE SEQUENCE [LARGE SCALE GENOMIC DNA]</scope>
    <source>
        <strain evidence="6 7">WL0021</strain>
    </source>
</reference>
<evidence type="ECO:0000256" key="3">
    <source>
        <dbReference type="SAM" id="Phobius"/>
    </source>
</evidence>
<evidence type="ECO:0000313" key="6">
    <source>
        <dbReference type="EMBL" id="MEN3929709.1"/>
    </source>
</evidence>
<keyword evidence="3" id="KW-0812">Transmembrane</keyword>
<protein>
    <submittedName>
        <fullName evidence="6">HlyD family secretion protein</fullName>
    </submittedName>
</protein>
<keyword evidence="7" id="KW-1185">Reference proteome</keyword>
<feature type="domain" description="Multidrug resistance protein MdtA-like barrel-sandwich hybrid" evidence="4">
    <location>
        <begin position="74"/>
        <end position="261"/>
    </location>
</feature>
<dbReference type="Pfam" id="PF25990">
    <property type="entry name" value="Beta-barrel_YknX"/>
    <property type="match status" value="1"/>
</dbReference>
<sequence>MPQTGPETKKTKLPKFIDNLLSPAQKEALRKRIRTILMGGGVALIAIVSLFIWWLGGRYVSIDNAYIGANKLLVSTDVSGIVKEISVKEGQTVKKGDILFQLDPLPFQISLDKANAQLEQTKLAIEAMKQDYSRMQSDIAAQVSQVSLAKAQYDRYNVLVQDNNVSKANYDQARFSLQSAESTLASLQQQARTQLIKLGGSADIAVTDHPQYKQAKSDRDEAQRQFDHTTVRAPFNGTVTHTDSLQPGQYLPANTAAFGLVDDQDVWIDANPKETDLTYVKPGNPVSISVDTYPGKKWHGTVESVSPASGSSFSILPAQNSSGNWVKVVQRIPVRIKVDQRDGDLVLRTGMSVVVEIDTGHHRSLSELF</sequence>
<comment type="caution">
    <text evidence="6">The sequence shown here is derived from an EMBL/GenBank/DDBJ whole genome shotgun (WGS) entry which is preliminary data.</text>
</comment>
<dbReference type="InterPro" id="IPR050739">
    <property type="entry name" value="MFP"/>
</dbReference>
<dbReference type="SUPFAM" id="SSF111369">
    <property type="entry name" value="HlyD-like secretion proteins"/>
    <property type="match status" value="1"/>
</dbReference>
<evidence type="ECO:0000259" key="4">
    <source>
        <dbReference type="Pfam" id="PF25917"/>
    </source>
</evidence>
<dbReference type="Pfam" id="PF25917">
    <property type="entry name" value="BSH_RND"/>
    <property type="match status" value="1"/>
</dbReference>
<name>A0ABV0BFE8_9HYPH</name>
<dbReference type="InterPro" id="IPR058636">
    <property type="entry name" value="Beta-barrel_YknX"/>
</dbReference>
<evidence type="ECO:0000256" key="2">
    <source>
        <dbReference type="SAM" id="Coils"/>
    </source>
</evidence>
<dbReference type="PANTHER" id="PTHR30386">
    <property type="entry name" value="MEMBRANE FUSION SUBUNIT OF EMRAB-TOLC MULTIDRUG EFFLUX PUMP"/>
    <property type="match status" value="1"/>
</dbReference>
<feature type="domain" description="YknX-like beta-barrel" evidence="5">
    <location>
        <begin position="271"/>
        <end position="357"/>
    </location>
</feature>
<keyword evidence="3" id="KW-0472">Membrane</keyword>
<keyword evidence="2" id="KW-0175">Coiled coil</keyword>
<dbReference type="Gene3D" id="2.40.30.170">
    <property type="match status" value="1"/>
</dbReference>
<evidence type="ECO:0000313" key="7">
    <source>
        <dbReference type="Proteomes" id="UP001418637"/>
    </source>
</evidence>
<feature type="transmembrane region" description="Helical" evidence="3">
    <location>
        <begin position="36"/>
        <end position="56"/>
    </location>
</feature>
<organism evidence="6 7">
    <name type="scientific">Hohaiivirga grylli</name>
    <dbReference type="NCBI Taxonomy" id="3133970"/>
    <lineage>
        <taxon>Bacteria</taxon>
        <taxon>Pseudomonadati</taxon>
        <taxon>Pseudomonadota</taxon>
        <taxon>Alphaproteobacteria</taxon>
        <taxon>Hyphomicrobiales</taxon>
        <taxon>Methylobacteriaceae</taxon>
        <taxon>Hohaiivirga</taxon>
    </lineage>
</organism>
<comment type="subcellular location">
    <subcellularLocation>
        <location evidence="1">Cell envelope</location>
    </subcellularLocation>
</comment>
<dbReference type="EMBL" id="JBBYXI010000001">
    <property type="protein sequence ID" value="MEN3929709.1"/>
    <property type="molecule type" value="Genomic_DNA"/>
</dbReference>